<accession>A0A068VUU6</accession>
<evidence type="ECO:0000256" key="1">
    <source>
        <dbReference type="SAM" id="MobiDB-lite"/>
    </source>
</evidence>
<dbReference type="EMBL" id="LM676423">
    <property type="protein sequence ID" value="CEP26742.1"/>
    <property type="molecule type" value="Genomic_DNA"/>
</dbReference>
<sequence length="37" mass="3649">MGQKTEGSKGHKARGPELSASVAAGPSDTSTLARPAP</sequence>
<reference evidence="2" key="1">
    <citation type="submission" date="2014-08" db="EMBL/GenBank/DDBJ databases">
        <authorList>
            <person name="Falentin Helene"/>
        </authorList>
    </citation>
    <scope>NUCLEOTIDE SEQUENCE</scope>
</reference>
<protein>
    <submittedName>
        <fullName evidence="2">Uncharacterized protein</fullName>
    </submittedName>
</protein>
<organism evidence="2">
    <name type="scientific">Propionibacterium freudenreichii subsp. freudenreichii</name>
    <dbReference type="NCBI Taxonomy" id="66712"/>
    <lineage>
        <taxon>Bacteria</taxon>
        <taxon>Bacillati</taxon>
        <taxon>Actinomycetota</taxon>
        <taxon>Actinomycetes</taxon>
        <taxon>Propionibacteriales</taxon>
        <taxon>Propionibacteriaceae</taxon>
        <taxon>Propionibacterium</taxon>
    </lineage>
</organism>
<dbReference type="AlphaFoldDB" id="A0A068VUU6"/>
<evidence type="ECO:0000313" key="2">
    <source>
        <dbReference type="EMBL" id="CEP26742.1"/>
    </source>
</evidence>
<feature type="compositionally biased region" description="Polar residues" evidence="1">
    <location>
        <begin position="27"/>
        <end position="37"/>
    </location>
</feature>
<feature type="region of interest" description="Disordered" evidence="1">
    <location>
        <begin position="1"/>
        <end position="37"/>
    </location>
</feature>
<proteinExistence type="predicted"/>
<gene>
    <name evidence="2" type="ORF">PFCIRM138_09675</name>
</gene>
<name>A0A068VUU6_PROFF</name>